<organism evidence="1">
    <name type="scientific">marine sediment metagenome</name>
    <dbReference type="NCBI Taxonomy" id="412755"/>
    <lineage>
        <taxon>unclassified sequences</taxon>
        <taxon>metagenomes</taxon>
        <taxon>ecological metagenomes</taxon>
    </lineage>
</organism>
<comment type="caution">
    <text evidence="1">The sequence shown here is derived from an EMBL/GenBank/DDBJ whole genome shotgun (WGS) entry which is preliminary data.</text>
</comment>
<accession>A0A0F9MKG5</accession>
<sequence>MKGAKKISRKIKFNVLIIIMFLFNVFSSNSCSKGTDETTEPIIKMNILVVFNMSPSTIEYKDNKKIPVYAYDPRKEIKKYLKDAGIKAVAKDDKPHELKLEVEYHERARGTSRYAGDPVRKTSVSISDFSFTLYDGSGQTLLYEQYDPAGEVPGTKVIDSLARFNEKIPQLILGRLEAEDEVSFLISRIKKEDFLKKLNRSGGLKLLKRIEGFQDRRAIDPILPFLRVGSNYARWRVKYTLFALGYEPQSIEEKSAWEIIDFERPMGLNRKEQEAIPWGVRRMSRGAQGLVERGDPLERHHFIVYYGLHGIKLLLEDLKRERRKNVWSEIIEHAKSSLCLLTKENWKRAWGQGHVDLDEYFSPEKITYLSTEELKKKLLNKIEKPPTWAKGRGTIRRRHFAALFRQEWNSYTTENLIAALKDGGGNDRYLNDVIY</sequence>
<dbReference type="EMBL" id="LAZR01005458">
    <property type="protein sequence ID" value="KKM99781.1"/>
    <property type="molecule type" value="Genomic_DNA"/>
</dbReference>
<name>A0A0F9MKG5_9ZZZZ</name>
<reference evidence="1" key="1">
    <citation type="journal article" date="2015" name="Nature">
        <title>Complex archaea that bridge the gap between prokaryotes and eukaryotes.</title>
        <authorList>
            <person name="Spang A."/>
            <person name="Saw J.H."/>
            <person name="Jorgensen S.L."/>
            <person name="Zaremba-Niedzwiedzka K."/>
            <person name="Martijn J."/>
            <person name="Lind A.E."/>
            <person name="van Eijk R."/>
            <person name="Schleper C."/>
            <person name="Guy L."/>
            <person name="Ettema T.J."/>
        </authorList>
    </citation>
    <scope>NUCLEOTIDE SEQUENCE</scope>
</reference>
<gene>
    <name evidence="1" type="ORF">LCGC14_1144500</name>
</gene>
<protein>
    <submittedName>
        <fullName evidence="1">Uncharacterized protein</fullName>
    </submittedName>
</protein>
<dbReference type="AlphaFoldDB" id="A0A0F9MKG5"/>
<feature type="non-terminal residue" evidence="1">
    <location>
        <position position="435"/>
    </location>
</feature>
<evidence type="ECO:0000313" key="1">
    <source>
        <dbReference type="EMBL" id="KKM99781.1"/>
    </source>
</evidence>
<proteinExistence type="predicted"/>